<dbReference type="InterPro" id="IPR003347">
    <property type="entry name" value="JmjC_dom"/>
</dbReference>
<dbReference type="SMART" id="SM00545">
    <property type="entry name" value="JmjN"/>
    <property type="match status" value="1"/>
</dbReference>
<evidence type="ECO:0000256" key="3">
    <source>
        <dbReference type="ARBA" id="ARBA00022723"/>
    </source>
</evidence>
<evidence type="ECO:0000256" key="5">
    <source>
        <dbReference type="ARBA" id="ARBA00022964"/>
    </source>
</evidence>
<dbReference type="InterPro" id="IPR003349">
    <property type="entry name" value="JmjN"/>
</dbReference>
<dbReference type="GO" id="GO:0045814">
    <property type="term" value="P:negative regulation of gene expression, epigenetic"/>
    <property type="evidence" value="ECO:0007669"/>
    <property type="project" value="UniProtKB-ARBA"/>
</dbReference>
<comment type="subcellular location">
    <subcellularLocation>
        <location evidence="2">Nucleus</location>
    </subcellularLocation>
</comment>
<dbReference type="Pfam" id="PF05964">
    <property type="entry name" value="FYRN"/>
    <property type="match status" value="1"/>
</dbReference>
<dbReference type="SMART" id="SM00542">
    <property type="entry name" value="FYRC"/>
    <property type="match status" value="1"/>
</dbReference>
<keyword evidence="10" id="KW-0539">Nucleus</keyword>
<dbReference type="PROSITE" id="PS51183">
    <property type="entry name" value="JMJN"/>
    <property type="match status" value="1"/>
</dbReference>
<keyword evidence="9" id="KW-0804">Transcription</keyword>
<dbReference type="SUPFAM" id="SSF51197">
    <property type="entry name" value="Clavaminate synthase-like"/>
    <property type="match status" value="1"/>
</dbReference>
<organism evidence="15">
    <name type="scientific">Cymbidium ensifolium</name>
    <name type="common">Orchid</name>
    <name type="synonym">Epidendrum ensifolium</name>
    <dbReference type="NCBI Taxonomy" id="78740"/>
    <lineage>
        <taxon>Eukaryota</taxon>
        <taxon>Viridiplantae</taxon>
        <taxon>Streptophyta</taxon>
        <taxon>Embryophyta</taxon>
        <taxon>Tracheophyta</taxon>
        <taxon>Spermatophyta</taxon>
        <taxon>Magnoliopsida</taxon>
        <taxon>Liliopsida</taxon>
        <taxon>Asparagales</taxon>
        <taxon>Orchidaceae</taxon>
        <taxon>Epidendroideae</taxon>
        <taxon>Cymbidieae</taxon>
        <taxon>Cymbidiinae</taxon>
        <taxon>Cymbidium</taxon>
    </lineage>
</organism>
<dbReference type="InterPro" id="IPR004198">
    <property type="entry name" value="Znf_C5HC2"/>
</dbReference>
<dbReference type="Pfam" id="PF05965">
    <property type="entry name" value="FYRC"/>
    <property type="match status" value="1"/>
</dbReference>
<evidence type="ECO:0000256" key="10">
    <source>
        <dbReference type="ARBA" id="ARBA00023242"/>
    </source>
</evidence>
<feature type="compositionally biased region" description="Polar residues" evidence="11">
    <location>
        <begin position="993"/>
        <end position="1007"/>
    </location>
</feature>
<dbReference type="PROSITE" id="PS51184">
    <property type="entry name" value="JMJC"/>
    <property type="match status" value="1"/>
</dbReference>
<evidence type="ECO:0000313" key="14">
    <source>
        <dbReference type="EMBL" id="QEG03034.1"/>
    </source>
</evidence>
<evidence type="ECO:0000256" key="9">
    <source>
        <dbReference type="ARBA" id="ARBA00023163"/>
    </source>
</evidence>
<keyword evidence="7" id="KW-0408">Iron</keyword>
<dbReference type="InterPro" id="IPR003889">
    <property type="entry name" value="FYrich_C"/>
</dbReference>
<dbReference type="EMBL" id="MK470560">
    <property type="protein sequence ID" value="QEG03037.1"/>
    <property type="molecule type" value="mRNA"/>
</dbReference>
<sequence>MSPVMDETDGISPVPPGFVSLKSFNLQRVQESSLTSTPASDPRKAMIDDESSATGVVKLRKSLRHRPWVNYCQFDNSSDEESDSELSDQDAPSIRCLPKGVVRGCTECGNCQKVIARWHPEGSCRPILDDAPVFYPSEEEFKDTLKYIASICPKAESYGICRIVPPPSWQPPCPLKEKHLWEGSTFTTRIQRVDKLQNRESVKFLRNHSMMKRKRRRLAKMKAAFRENNVDISGINETGSYSQRFGFAQGPDFTLDSFQKYADHFKEQYFCNSLNANLRVEQFEPSIEDIEGEYWRIVEHPTEEIEVLYGADLETCMFGSGFPKATSGLLGSDSVDWYAKSSWNLNNVPRLPGSVLAFESGEISGVLVPWLYVGMCFSSFCWHVEDHHLYSLNYLHWGAPKIWYGVPGREALNLEAAMKNHLSDLFEEQPNLLHNLVTQFSPSILKLESVPVYRCIQHPGEFVVTFPRAYHSGFNCGFNCAEAVNIAPVDWLPHGQNAVELYCEQMRKITLSHDKLLLGAAREVVRVLWNVLFLKMDTPENRAWKDVSGPAGILAKSLKARVELERTRREHLSSSQISRMDSAFDTESERECVLCHYDLHLSAAGCPCSPDKFSCLIHAKHLCSCDWKTRFFLFRYEISELNTLCDAVGGKLSAVHKWGLQDLKLSLSSYINKDKLCQSRFSDPDCSDAKGNDKASMSLDFSPSSKNTSSSQDGKASVLQHSSTATKAGTKVLVIDSTTAITNTTSCQHRKSIVPSVAKEPGLQDNSSLKVKYDQNLQTTEVCISSYDKSSEECMVNTKPMRSSTNLTNYTSCSPLEQDVKQECHINSSVYCVGKNIPASKDDPLLCNVGNKREHIMPLKSGMERPNREGDSRSLMNFDGKETIYSFPNKHVSVLPKICPTVVDKQRDIKQDGVKSIAHGLLPSALESNEQGKGDSSGNCSSNSPSHLPVVSIAQRASHHKRCVNESITRHALDLLEKEVGERGTKSARTDQKQQCSVSLTGSSNSEEVNKAGKVNEFDNFNCWRDNGELAETCSSFPLNTVHKQNYTQKGPRMAKVVRRINYNVELLEYGVVLSGNLWSTSQAIFPKGYRSRVRYWSILDPTQMCYYISEILDSELFGPLFMIKLEQSPSEIFFHVSATNCWNMVRERVNNEIRRLHSLGRVNLPSFQPPGSVDGLEMFGLTSPTIIQVIEAMDTNRVCTEYWKSRPKLPNPSDRLDQRAIPPNMENKAPILKSLLKKASSEELHALHMSLSGDHPFTKHELLELVKEENRSRLGFDL</sequence>
<dbReference type="GO" id="GO:0005634">
    <property type="term" value="C:nucleus"/>
    <property type="evidence" value="ECO:0007669"/>
    <property type="project" value="UniProtKB-SubCell"/>
</dbReference>
<keyword evidence="6" id="KW-0560">Oxidoreductase</keyword>
<evidence type="ECO:0000256" key="6">
    <source>
        <dbReference type="ARBA" id="ARBA00023002"/>
    </source>
</evidence>
<evidence type="ECO:0000256" key="11">
    <source>
        <dbReference type="SAM" id="MobiDB-lite"/>
    </source>
</evidence>
<dbReference type="InterPro" id="IPR003888">
    <property type="entry name" value="FYrich_N"/>
</dbReference>
<dbReference type="GO" id="GO:0034647">
    <property type="term" value="F:histone H3K4me/H3K4me2/H3K4me3 demethylase activity"/>
    <property type="evidence" value="ECO:0007669"/>
    <property type="project" value="TreeGrafter"/>
</dbReference>
<dbReference type="PROSITE" id="PS51542">
    <property type="entry name" value="FYRN"/>
    <property type="match status" value="1"/>
</dbReference>
<dbReference type="PANTHER" id="PTHR10694">
    <property type="entry name" value="LYSINE-SPECIFIC DEMETHYLASE"/>
    <property type="match status" value="1"/>
</dbReference>
<keyword evidence="8" id="KW-0805">Transcription regulation</keyword>
<keyword evidence="5" id="KW-0223">Dioxygenase</keyword>
<evidence type="ECO:0000259" key="13">
    <source>
        <dbReference type="PROSITE" id="PS51184"/>
    </source>
</evidence>
<evidence type="ECO:0000313" key="15">
    <source>
        <dbReference type="EMBL" id="QEG03035.1"/>
    </source>
</evidence>
<dbReference type="GO" id="GO:0008168">
    <property type="term" value="F:methyltransferase activity"/>
    <property type="evidence" value="ECO:0007669"/>
    <property type="project" value="UniProtKB-KW"/>
</dbReference>
<dbReference type="EMBL" id="MK470558">
    <property type="protein sequence ID" value="QEG03035.1"/>
    <property type="molecule type" value="mRNA"/>
</dbReference>
<reference evidence="15" key="1">
    <citation type="journal article" date="2015" name="PLoS ONE">
        <title>Digital Gene Expression Analysis Based on De Novo Transcriptome Assembly Reveals New Genes Associated with Floral Organ Differentiation of the Orchid Plant Cymbidium ensifolium.</title>
        <authorList>
            <person name="Yang F."/>
            <person name="Zhu G."/>
        </authorList>
    </citation>
    <scope>NUCLEOTIDE SEQUENCE</scope>
</reference>
<keyword evidence="15" id="KW-0808">Transferase</keyword>
<comment type="cofactor">
    <cofactor evidence="1">
        <name>Fe(2+)</name>
        <dbReference type="ChEBI" id="CHEBI:29033"/>
    </cofactor>
</comment>
<feature type="domain" description="JmjN" evidence="12">
    <location>
        <begin position="131"/>
        <end position="172"/>
    </location>
</feature>
<proteinExistence type="evidence at transcript level"/>
<dbReference type="Gene3D" id="2.60.120.650">
    <property type="entry name" value="Cupin"/>
    <property type="match status" value="1"/>
</dbReference>
<dbReference type="Pfam" id="PF02928">
    <property type="entry name" value="zf-C5HC2"/>
    <property type="match status" value="1"/>
</dbReference>
<feature type="region of interest" description="Disordered" evidence="11">
    <location>
        <begin position="981"/>
        <end position="1008"/>
    </location>
</feature>
<keyword evidence="4" id="KW-0156">Chromatin regulator</keyword>
<dbReference type="Pfam" id="PF02373">
    <property type="entry name" value="JmjC"/>
    <property type="match status" value="1"/>
</dbReference>
<dbReference type="GO" id="GO:0046872">
    <property type="term" value="F:metal ion binding"/>
    <property type="evidence" value="ECO:0007669"/>
    <property type="project" value="UniProtKB-KW"/>
</dbReference>
<evidence type="ECO:0000313" key="16">
    <source>
        <dbReference type="EMBL" id="QEG03037.1"/>
    </source>
</evidence>
<feature type="compositionally biased region" description="Polar residues" evidence="11">
    <location>
        <begin position="699"/>
        <end position="722"/>
    </location>
</feature>
<dbReference type="Pfam" id="PF02375">
    <property type="entry name" value="JmjN"/>
    <property type="match status" value="1"/>
</dbReference>
<dbReference type="Gene3D" id="3.30.160.360">
    <property type="match status" value="1"/>
</dbReference>
<evidence type="ECO:0000256" key="8">
    <source>
        <dbReference type="ARBA" id="ARBA00023015"/>
    </source>
</evidence>
<evidence type="ECO:0000256" key="4">
    <source>
        <dbReference type="ARBA" id="ARBA00022853"/>
    </source>
</evidence>
<dbReference type="SMART" id="SM00558">
    <property type="entry name" value="JmjC"/>
    <property type="match status" value="1"/>
</dbReference>
<dbReference type="GO" id="GO:0032259">
    <property type="term" value="P:methylation"/>
    <property type="evidence" value="ECO:0007669"/>
    <property type="project" value="UniProtKB-KW"/>
</dbReference>
<feature type="region of interest" description="Disordered" evidence="11">
    <location>
        <begin position="922"/>
        <end position="947"/>
    </location>
</feature>
<evidence type="ECO:0000256" key="7">
    <source>
        <dbReference type="ARBA" id="ARBA00023004"/>
    </source>
</evidence>
<dbReference type="PROSITE" id="PS51543">
    <property type="entry name" value="FYRC"/>
    <property type="match status" value="1"/>
</dbReference>
<dbReference type="FunFam" id="3.30.160.360:FF:000005">
    <property type="entry name" value="Putative lysine-specific demethylase JMJ16"/>
    <property type="match status" value="1"/>
</dbReference>
<name>A0A5B9MTD3_CYMEN</name>
<feature type="compositionally biased region" description="Low complexity" evidence="11">
    <location>
        <begin position="936"/>
        <end position="946"/>
    </location>
</feature>
<evidence type="ECO:0000313" key="17">
    <source>
        <dbReference type="EMBL" id="QEG03038.1"/>
    </source>
</evidence>
<dbReference type="PANTHER" id="PTHR10694:SF113">
    <property type="entry name" value="PROTEIN JUMONJI"/>
    <property type="match status" value="1"/>
</dbReference>
<feature type="region of interest" description="Disordered" evidence="11">
    <location>
        <begin position="697"/>
        <end position="722"/>
    </location>
</feature>
<dbReference type="EMBL" id="MK470557">
    <property type="protein sequence ID" value="QEG03034.1"/>
    <property type="molecule type" value="mRNA"/>
</dbReference>
<dbReference type="GO" id="GO:0000785">
    <property type="term" value="C:chromatin"/>
    <property type="evidence" value="ECO:0007669"/>
    <property type="project" value="TreeGrafter"/>
</dbReference>
<protein>
    <submittedName>
        <fullName evidence="14">Putative lysine-specific demethylase JMJ16 isoform X1</fullName>
    </submittedName>
    <submittedName>
        <fullName evidence="15">Putative lysine-specific demethylase JMJ16 isoform X2</fullName>
    </submittedName>
    <submittedName>
        <fullName evidence="16">Putative lysine-specific demethylase JMJ16 isoform X3</fullName>
    </submittedName>
    <submittedName>
        <fullName evidence="17">Putative lysine-specific demethylase JMJ16 isoform X4</fullName>
    </submittedName>
</protein>
<accession>A0A5B9MTD3</accession>
<evidence type="ECO:0000256" key="2">
    <source>
        <dbReference type="ARBA" id="ARBA00004123"/>
    </source>
</evidence>
<dbReference type="EMBL" id="MK470561">
    <property type="protein sequence ID" value="QEG03038.1"/>
    <property type="molecule type" value="mRNA"/>
</dbReference>
<dbReference type="AlphaFoldDB" id="A0A5B9MTD3"/>
<feature type="compositionally biased region" description="Basic and acidic residues" evidence="11">
    <location>
        <begin position="981"/>
        <end position="992"/>
    </location>
</feature>
<evidence type="ECO:0000256" key="1">
    <source>
        <dbReference type="ARBA" id="ARBA00001954"/>
    </source>
</evidence>
<keyword evidence="3" id="KW-0479">Metal-binding</keyword>
<feature type="domain" description="JmjC" evidence="13">
    <location>
        <begin position="337"/>
        <end position="503"/>
    </location>
</feature>
<dbReference type="SMART" id="SM00541">
    <property type="entry name" value="FYRN"/>
    <property type="match status" value="1"/>
</dbReference>
<evidence type="ECO:0000259" key="12">
    <source>
        <dbReference type="PROSITE" id="PS51183"/>
    </source>
</evidence>
<keyword evidence="15" id="KW-0489">Methyltransferase</keyword>